<dbReference type="Gene3D" id="3.30.230.10">
    <property type="match status" value="1"/>
</dbReference>
<evidence type="ECO:0000256" key="6">
    <source>
        <dbReference type="ARBA" id="ARBA00022884"/>
    </source>
</evidence>
<dbReference type="NCBIfam" id="TIGR00188">
    <property type="entry name" value="rnpA"/>
    <property type="match status" value="1"/>
</dbReference>
<keyword evidence="2 7" id="KW-0819">tRNA processing</keyword>
<accession>A0ABV1RNH8</accession>
<organism evidence="9 10">
    <name type="scientific">Catenovulum sediminis</name>
    <dbReference type="NCBI Taxonomy" id="1740262"/>
    <lineage>
        <taxon>Bacteria</taxon>
        <taxon>Pseudomonadati</taxon>
        <taxon>Pseudomonadota</taxon>
        <taxon>Gammaproteobacteria</taxon>
        <taxon>Alteromonadales</taxon>
        <taxon>Alteromonadaceae</taxon>
        <taxon>Catenovulum</taxon>
    </lineage>
</organism>
<dbReference type="EMBL" id="JBELOE010000287">
    <property type="protein sequence ID" value="MER2494255.1"/>
    <property type="molecule type" value="Genomic_DNA"/>
</dbReference>
<dbReference type="Proteomes" id="UP001467690">
    <property type="component" value="Unassembled WGS sequence"/>
</dbReference>
<evidence type="ECO:0000256" key="2">
    <source>
        <dbReference type="ARBA" id="ARBA00022694"/>
    </source>
</evidence>
<dbReference type="RefSeq" id="WP_350403252.1">
    <property type="nucleotide sequence ID" value="NZ_JBELOE010000287.1"/>
</dbReference>
<dbReference type="GO" id="GO:0004526">
    <property type="term" value="F:ribonuclease P activity"/>
    <property type="evidence" value="ECO:0007669"/>
    <property type="project" value="UniProtKB-EC"/>
</dbReference>
<evidence type="ECO:0000313" key="10">
    <source>
        <dbReference type="Proteomes" id="UP001467690"/>
    </source>
</evidence>
<comment type="subunit">
    <text evidence="7">Consists of a catalytic RNA component (M1 or rnpB) and a protein subunit.</text>
</comment>
<evidence type="ECO:0000256" key="1">
    <source>
        <dbReference type="ARBA" id="ARBA00002663"/>
    </source>
</evidence>
<comment type="function">
    <text evidence="1 7">RNaseP catalyzes the removal of the 5'-leader sequence from pre-tRNA to produce the mature 5'-terminus. It can also cleave other RNA substrates such as 4.5S RNA. The protein component plays an auxiliary but essential role in vivo by binding to the 5'-leader sequence and broadening the substrate specificity of the ribozyme.</text>
</comment>
<dbReference type="InterPro" id="IPR020568">
    <property type="entry name" value="Ribosomal_Su5_D2-typ_SF"/>
</dbReference>
<evidence type="ECO:0000256" key="7">
    <source>
        <dbReference type="HAMAP-Rule" id="MF_00227"/>
    </source>
</evidence>
<dbReference type="InterPro" id="IPR020539">
    <property type="entry name" value="RNase_P_CS"/>
</dbReference>
<dbReference type="PANTHER" id="PTHR33992:SF1">
    <property type="entry name" value="RIBONUCLEASE P PROTEIN COMPONENT"/>
    <property type="match status" value="1"/>
</dbReference>
<evidence type="ECO:0000256" key="8">
    <source>
        <dbReference type="NCBIfam" id="TIGR00188"/>
    </source>
</evidence>
<dbReference type="EC" id="3.1.26.5" evidence="7 8"/>
<evidence type="ECO:0000256" key="4">
    <source>
        <dbReference type="ARBA" id="ARBA00022759"/>
    </source>
</evidence>
<dbReference type="InterPro" id="IPR000100">
    <property type="entry name" value="RNase_P"/>
</dbReference>
<gene>
    <name evidence="7 9" type="primary">rnpA</name>
    <name evidence="9" type="ORF">ABS311_20475</name>
</gene>
<keyword evidence="3 7" id="KW-0540">Nuclease</keyword>
<evidence type="ECO:0000256" key="5">
    <source>
        <dbReference type="ARBA" id="ARBA00022801"/>
    </source>
</evidence>
<keyword evidence="4 7" id="KW-0255">Endonuclease</keyword>
<dbReference type="PROSITE" id="PS00648">
    <property type="entry name" value="RIBONUCLEASE_P"/>
    <property type="match status" value="1"/>
</dbReference>
<comment type="caution">
    <text evidence="9">The sequence shown here is derived from an EMBL/GenBank/DDBJ whole genome shotgun (WGS) entry which is preliminary data.</text>
</comment>
<dbReference type="Pfam" id="PF00825">
    <property type="entry name" value="Ribonuclease_P"/>
    <property type="match status" value="1"/>
</dbReference>
<evidence type="ECO:0000256" key="3">
    <source>
        <dbReference type="ARBA" id="ARBA00022722"/>
    </source>
</evidence>
<keyword evidence="10" id="KW-1185">Reference proteome</keyword>
<dbReference type="InterPro" id="IPR014721">
    <property type="entry name" value="Ribsml_uS5_D2-typ_fold_subgr"/>
</dbReference>
<dbReference type="HAMAP" id="MF_00227">
    <property type="entry name" value="RNase_P"/>
    <property type="match status" value="1"/>
</dbReference>
<keyword evidence="5 7" id="KW-0378">Hydrolase</keyword>
<dbReference type="PANTHER" id="PTHR33992">
    <property type="entry name" value="RIBONUCLEASE P PROTEIN COMPONENT"/>
    <property type="match status" value="1"/>
</dbReference>
<protein>
    <recommendedName>
        <fullName evidence="7 8">Ribonuclease P protein component</fullName>
        <shortName evidence="7">RNase P protein</shortName>
        <shortName evidence="7">RNaseP protein</shortName>
        <ecNumber evidence="7 8">3.1.26.5</ecNumber>
    </recommendedName>
    <alternativeName>
        <fullName evidence="7">Protein C5</fullName>
    </alternativeName>
</protein>
<dbReference type="SUPFAM" id="SSF54211">
    <property type="entry name" value="Ribosomal protein S5 domain 2-like"/>
    <property type="match status" value="1"/>
</dbReference>
<keyword evidence="6 7" id="KW-0694">RNA-binding</keyword>
<evidence type="ECO:0000313" key="9">
    <source>
        <dbReference type="EMBL" id="MER2494255.1"/>
    </source>
</evidence>
<comment type="similarity">
    <text evidence="7">Belongs to the RnpA family.</text>
</comment>
<name>A0ABV1RNH8_9ALTE</name>
<sequence>MKACPYKREYRLLTPADFQGVFDAKPKKFSCRYYTILAANNSLGYARLGFTISKKKAKFATQRNKIKRVIREHFRLTHADLPAIDMVFIAKQGISSADNEMLRHELSYTWKKIQRYIKK</sequence>
<proteinExistence type="inferred from homology"/>
<reference evidence="9 10" key="1">
    <citation type="submission" date="2024-06" db="EMBL/GenBank/DDBJ databases">
        <authorList>
            <person name="Chen R.Y."/>
        </authorList>
    </citation>
    <scope>NUCLEOTIDE SEQUENCE [LARGE SCALE GENOMIC DNA]</scope>
    <source>
        <strain evidence="9 10">D2</strain>
    </source>
</reference>
<comment type="catalytic activity">
    <reaction evidence="7">
        <text>Endonucleolytic cleavage of RNA, removing 5'-extranucleotides from tRNA precursor.</text>
        <dbReference type="EC" id="3.1.26.5"/>
    </reaction>
</comment>